<dbReference type="AlphaFoldDB" id="A0A6L4WST3"/>
<keyword evidence="3" id="KW-1185">Reference proteome</keyword>
<gene>
    <name evidence="2" type="ORF">GBG18_04850</name>
    <name evidence="1" type="ORF">GBG19_07300</name>
</gene>
<name>A0A6L4WST3_9BACT</name>
<proteinExistence type="predicted"/>
<dbReference type="Proteomes" id="UP000472839">
    <property type="component" value="Unassembled WGS sequence"/>
</dbReference>
<evidence type="ECO:0000313" key="1">
    <source>
        <dbReference type="EMBL" id="KAB7888987.1"/>
    </source>
</evidence>
<dbReference type="EMBL" id="WFKJ01000010">
    <property type="protein sequence ID" value="KAB7891920.1"/>
    <property type="molecule type" value="Genomic_DNA"/>
</dbReference>
<protein>
    <submittedName>
        <fullName evidence="1">Uncharacterized protein</fullName>
    </submittedName>
</protein>
<accession>A0A6L4WST3</accession>
<dbReference type="RefSeq" id="WP_152188915.1">
    <property type="nucleotide sequence ID" value="NZ_WFKI01000028.1"/>
</dbReference>
<sequence length="183" mass="21886">MNNKKLSTLESVNAIKKLGHENKMFKDFFKELGLDPLTINDLIINGSNDEWKNQMNHKFHYWKFDTAFEGMEILKEYYKKSGGENTDDFFDYYAKNHSFYFHPDVPINLRFEAIQLVRTYYFKKDSIESKCITERVDDEKDMFMNFCYLDNTPVPKGIRVGLMVFNEKLEMDVLRRDYGILFN</sequence>
<dbReference type="Proteomes" id="UP000461010">
    <property type="component" value="Unassembled WGS sequence"/>
</dbReference>
<evidence type="ECO:0000313" key="2">
    <source>
        <dbReference type="EMBL" id="KAB7891920.1"/>
    </source>
</evidence>
<organism evidence="1 4">
    <name type="scientific">Poseidonibacter ostreae</name>
    <dbReference type="NCBI Taxonomy" id="2654171"/>
    <lineage>
        <taxon>Bacteria</taxon>
        <taxon>Pseudomonadati</taxon>
        <taxon>Campylobacterota</taxon>
        <taxon>Epsilonproteobacteria</taxon>
        <taxon>Campylobacterales</taxon>
        <taxon>Arcobacteraceae</taxon>
        <taxon>Poseidonibacter</taxon>
    </lineage>
</organism>
<comment type="caution">
    <text evidence="1">The sequence shown here is derived from an EMBL/GenBank/DDBJ whole genome shotgun (WGS) entry which is preliminary data.</text>
</comment>
<evidence type="ECO:0000313" key="4">
    <source>
        <dbReference type="Proteomes" id="UP000472839"/>
    </source>
</evidence>
<reference evidence="3 4" key="1">
    <citation type="submission" date="2019-10" db="EMBL/GenBank/DDBJ databases">
        <title>Poseidonibacter ostreae sp. nov., isolated from the gut of the Ostrea denselamellosa.</title>
        <authorList>
            <person name="Choi A."/>
        </authorList>
    </citation>
    <scope>NUCLEOTIDE SEQUENCE [LARGE SCALE GENOMIC DNA]</scope>
    <source>
        <strain evidence="1 4">SJOD-M-33</strain>
        <strain evidence="2 3">SJOD-M-5</strain>
    </source>
</reference>
<dbReference type="EMBL" id="WFKK01000018">
    <property type="protein sequence ID" value="KAB7888987.1"/>
    <property type="molecule type" value="Genomic_DNA"/>
</dbReference>
<evidence type="ECO:0000313" key="3">
    <source>
        <dbReference type="Proteomes" id="UP000461010"/>
    </source>
</evidence>